<feature type="coiled-coil region" evidence="1">
    <location>
        <begin position="121"/>
        <end position="155"/>
    </location>
</feature>
<dbReference type="OrthoDB" id="8299093at2759"/>
<gene>
    <name evidence="3" type="ORF">AFUS01_LOCUS29864</name>
</gene>
<evidence type="ECO:0000256" key="1">
    <source>
        <dbReference type="SAM" id="Coils"/>
    </source>
</evidence>
<accession>A0A8J2KN23</accession>
<keyword evidence="4" id="KW-1185">Reference proteome</keyword>
<name>A0A8J2KN23_9HEXA</name>
<evidence type="ECO:0000313" key="4">
    <source>
        <dbReference type="Proteomes" id="UP000708208"/>
    </source>
</evidence>
<feature type="region of interest" description="Disordered" evidence="2">
    <location>
        <begin position="315"/>
        <end position="347"/>
    </location>
</feature>
<sequence length="547" mass="61843">MELWNSLGCKICRKPLELCESINQTSIKKHARLSPRKLGVNPAKLEGTFRQQLQQGAKAEELDPQPVAAKCGHIYHRGCLKKLTTELNSSCIECLICLKPIVLAQALPIKFYSPDKDAKGNRTLTNKVHHMNEKNNSLQDELMEVRRLRAHKEAEHREVCEAIKTVQHSIHLRSQELDDKLVELFGTPNLDERYEENVRFEKEAILQRVKDLTNRNSQLLASIEEKAKSHYLHEGEEGKNHAKTITGEKPERHHQDKAESPIPAKILFKPAQVSRQSRSNMYGDSVQTKADHVKVTVSNEKNLCDHLEELLKGFPSNRSPANGANGKETSLRIPSGERATKIQQRIPLASVTRSMQQLFEQEKLKYLQKKSKASDSSSSSSCDSSDENDRHLNEVTDHGDGNCQRNRVQSFPPVIVPSEGLMTHPSRRKVEVGLGDNVDAVVFPDPLSQEEGFSAVKILNLQAEKAKHSPKVLATKHLKFVPTRVSVRGKRSFLKSHPSLHYKVAFPSLANEQKPPQPVRTQDVTRVVLNATKQRRQQWKPHVIEEP</sequence>
<evidence type="ECO:0008006" key="5">
    <source>
        <dbReference type="Google" id="ProtNLM"/>
    </source>
</evidence>
<evidence type="ECO:0000313" key="3">
    <source>
        <dbReference type="EMBL" id="CAG7819412.1"/>
    </source>
</evidence>
<feature type="compositionally biased region" description="Basic and acidic residues" evidence="2">
    <location>
        <begin position="387"/>
        <end position="400"/>
    </location>
</feature>
<feature type="region of interest" description="Disordered" evidence="2">
    <location>
        <begin position="369"/>
        <end position="408"/>
    </location>
</feature>
<feature type="compositionally biased region" description="Low complexity" evidence="2">
    <location>
        <begin position="374"/>
        <end position="383"/>
    </location>
</feature>
<dbReference type="AlphaFoldDB" id="A0A8J2KN23"/>
<protein>
    <recommendedName>
        <fullName evidence="5">RING-type domain-containing protein</fullName>
    </recommendedName>
</protein>
<evidence type="ECO:0000256" key="2">
    <source>
        <dbReference type="SAM" id="MobiDB-lite"/>
    </source>
</evidence>
<dbReference type="Proteomes" id="UP000708208">
    <property type="component" value="Unassembled WGS sequence"/>
</dbReference>
<dbReference type="EMBL" id="CAJVCH010449399">
    <property type="protein sequence ID" value="CAG7819412.1"/>
    <property type="molecule type" value="Genomic_DNA"/>
</dbReference>
<organism evidence="3 4">
    <name type="scientific">Allacma fusca</name>
    <dbReference type="NCBI Taxonomy" id="39272"/>
    <lineage>
        <taxon>Eukaryota</taxon>
        <taxon>Metazoa</taxon>
        <taxon>Ecdysozoa</taxon>
        <taxon>Arthropoda</taxon>
        <taxon>Hexapoda</taxon>
        <taxon>Collembola</taxon>
        <taxon>Symphypleona</taxon>
        <taxon>Sminthuridae</taxon>
        <taxon>Allacma</taxon>
    </lineage>
</organism>
<reference evidence="3" key="1">
    <citation type="submission" date="2021-06" db="EMBL/GenBank/DDBJ databases">
        <authorList>
            <person name="Hodson N. C."/>
            <person name="Mongue J. A."/>
            <person name="Jaron S. K."/>
        </authorList>
    </citation>
    <scope>NUCLEOTIDE SEQUENCE</scope>
</reference>
<keyword evidence="1" id="KW-0175">Coiled coil</keyword>
<proteinExistence type="predicted"/>
<comment type="caution">
    <text evidence="3">The sequence shown here is derived from an EMBL/GenBank/DDBJ whole genome shotgun (WGS) entry which is preliminary data.</text>
</comment>